<reference evidence="1 3" key="1">
    <citation type="submission" date="2015-12" db="EMBL/GenBank/DDBJ databases">
        <title>Amycolatopsis regifaucium genome sequencing and assembly.</title>
        <authorList>
            <person name="Mayilraj S."/>
        </authorList>
    </citation>
    <scope>NUCLEOTIDE SEQUENCE [LARGE SCALE GENOMIC DNA]</scope>
    <source>
        <strain evidence="1 3">GY080</strain>
    </source>
</reference>
<dbReference type="OrthoDB" id="3401001at2"/>
<organism evidence="1 3">
    <name type="scientific">Amycolatopsis regifaucium</name>
    <dbReference type="NCBI Taxonomy" id="546365"/>
    <lineage>
        <taxon>Bacteria</taxon>
        <taxon>Bacillati</taxon>
        <taxon>Actinomycetota</taxon>
        <taxon>Actinomycetes</taxon>
        <taxon>Pseudonocardiales</taxon>
        <taxon>Pseudonocardiaceae</taxon>
        <taxon>Amycolatopsis</taxon>
    </lineage>
</organism>
<dbReference type="Proteomes" id="UP000186883">
    <property type="component" value="Unassembled WGS sequence"/>
</dbReference>
<dbReference type="EMBL" id="LQCI01000008">
    <property type="protein sequence ID" value="KZB86363.1"/>
    <property type="molecule type" value="Genomic_DNA"/>
</dbReference>
<reference evidence="2 4" key="2">
    <citation type="submission" date="2016-11" db="EMBL/GenBank/DDBJ databases">
        <title>Genome sequencing of Amycolatopsis regifaucium.</title>
        <authorList>
            <person name="Mayilraj S."/>
            <person name="Kaur N."/>
        </authorList>
    </citation>
    <scope>NUCLEOTIDE SEQUENCE [LARGE SCALE GENOMIC DNA]</scope>
    <source>
        <strain evidence="2 4">GY080</strain>
    </source>
</reference>
<evidence type="ECO:0000313" key="3">
    <source>
        <dbReference type="Proteomes" id="UP000076321"/>
    </source>
</evidence>
<evidence type="ECO:0000313" key="4">
    <source>
        <dbReference type="Proteomes" id="UP000186883"/>
    </source>
</evidence>
<accession>A0A154MQZ4</accession>
<dbReference type="RefSeq" id="WP_061980555.1">
    <property type="nucleotide sequence ID" value="NZ_FOPQ01000018.1"/>
</dbReference>
<comment type="caution">
    <text evidence="1">The sequence shown here is derived from an EMBL/GenBank/DDBJ whole genome shotgun (WGS) entry which is preliminary data.</text>
</comment>
<sequence>MEPELSVYVRGDPDSIDAGQVLAGLRSLLALLGALQPPRAGGQHVAWRFSKLRLNSVETQIAALDMPPGIDADSVDAMFQALVRGIHVTETAIQVPSGWNAAAVDAALKASDALSSATAAGTEIGLVHDDSSRVVLTAQTAKNLKALRVRRSSIGSVIGHLESLTLHQKRECAIWTDRRGERVVVKFGPEQQLSVQQAMGKRVQARGVLQRDYRGRPMVLDLAALEILPEPDQGRLLSEAAGEFPDFTGGVSVRAYLESVRGTS</sequence>
<gene>
    <name evidence="2" type="ORF">ATP06_0225385</name>
    <name evidence="1" type="ORF">AVL48_26565</name>
</gene>
<protein>
    <submittedName>
        <fullName evidence="1">Uncharacterized protein</fullName>
    </submittedName>
</protein>
<dbReference type="Proteomes" id="UP000076321">
    <property type="component" value="Unassembled WGS sequence"/>
</dbReference>
<keyword evidence="4" id="KW-1185">Reference proteome</keyword>
<dbReference type="AlphaFoldDB" id="A0A154MQZ4"/>
<name>A0A154MQZ4_9PSEU</name>
<evidence type="ECO:0000313" key="1">
    <source>
        <dbReference type="EMBL" id="KZB86363.1"/>
    </source>
</evidence>
<evidence type="ECO:0000313" key="2">
    <source>
        <dbReference type="EMBL" id="OKA06448.1"/>
    </source>
</evidence>
<dbReference type="EMBL" id="LOBU02000015">
    <property type="protein sequence ID" value="OKA06448.1"/>
    <property type="molecule type" value="Genomic_DNA"/>
</dbReference>
<proteinExistence type="predicted"/>